<dbReference type="EMBL" id="LNYG01000008">
    <property type="protein sequence ID" value="KTD11422.1"/>
    <property type="molecule type" value="Genomic_DNA"/>
</dbReference>
<comment type="catalytic activity">
    <reaction evidence="6">
        <text>2-deoxy-D-ribose 5-phosphate = D-glyceraldehyde 3-phosphate + acetaldehyde</text>
        <dbReference type="Rhea" id="RHEA:12821"/>
        <dbReference type="ChEBI" id="CHEBI:15343"/>
        <dbReference type="ChEBI" id="CHEBI:59776"/>
        <dbReference type="ChEBI" id="CHEBI:62877"/>
        <dbReference type="EC" id="4.1.2.4"/>
    </reaction>
</comment>
<evidence type="ECO:0000256" key="2">
    <source>
        <dbReference type="ARBA" id="ARBA00009473"/>
    </source>
</evidence>
<evidence type="ECO:0000256" key="7">
    <source>
        <dbReference type="NCBIfam" id="TIGR00126"/>
    </source>
</evidence>
<dbReference type="InterPro" id="IPR013785">
    <property type="entry name" value="Aldolase_TIM"/>
</dbReference>
<comment type="similarity">
    <text evidence="2">Belongs to the DeoC/FbaB aldolase family. DeoC type 2 subfamily.</text>
</comment>
<dbReference type="GO" id="GO:0005737">
    <property type="term" value="C:cytoplasm"/>
    <property type="evidence" value="ECO:0007669"/>
    <property type="project" value="InterPro"/>
</dbReference>
<dbReference type="STRING" id="455.Ljam_0616"/>
<dbReference type="RefSeq" id="WP_058448664.1">
    <property type="nucleotide sequence ID" value="NZ_CAAAJF010000004.1"/>
</dbReference>
<reference evidence="8 9" key="1">
    <citation type="submission" date="2015-11" db="EMBL/GenBank/DDBJ databases">
        <title>Genomic analysis of 38 Legionella species identifies large and diverse effector repertoires.</title>
        <authorList>
            <person name="Burstein D."/>
            <person name="Amaro F."/>
            <person name="Zusman T."/>
            <person name="Lifshitz Z."/>
            <person name="Cohen O."/>
            <person name="Gilbert J.A."/>
            <person name="Pupko T."/>
            <person name="Shuman H.A."/>
            <person name="Segal G."/>
        </authorList>
    </citation>
    <scope>NUCLEOTIDE SEQUENCE [LARGE SCALE GENOMIC DNA]</scope>
    <source>
        <strain evidence="8 9">JA-26-G1-E2</strain>
    </source>
</reference>
<dbReference type="Gene3D" id="3.20.20.70">
    <property type="entry name" value="Aldolase class I"/>
    <property type="match status" value="1"/>
</dbReference>
<evidence type="ECO:0000256" key="6">
    <source>
        <dbReference type="ARBA" id="ARBA00048791"/>
    </source>
</evidence>
<evidence type="ECO:0000256" key="5">
    <source>
        <dbReference type="ARBA" id="ARBA00023270"/>
    </source>
</evidence>
<keyword evidence="4" id="KW-0456">Lyase</keyword>
<evidence type="ECO:0000256" key="3">
    <source>
        <dbReference type="ARBA" id="ARBA00012515"/>
    </source>
</evidence>
<dbReference type="GO" id="GO:0009264">
    <property type="term" value="P:deoxyribonucleotide catabolic process"/>
    <property type="evidence" value="ECO:0007669"/>
    <property type="project" value="UniProtKB-UniRule"/>
</dbReference>
<evidence type="ECO:0000256" key="4">
    <source>
        <dbReference type="ARBA" id="ARBA00023239"/>
    </source>
</evidence>
<keyword evidence="5" id="KW-0704">Schiff base</keyword>
<evidence type="ECO:0000313" key="9">
    <source>
        <dbReference type="Proteomes" id="UP000054715"/>
    </source>
</evidence>
<dbReference type="AlphaFoldDB" id="A0A0W0UU86"/>
<dbReference type="InterPro" id="IPR002915">
    <property type="entry name" value="DeoC/FbaB/LacD_aldolase"/>
</dbReference>
<dbReference type="SUPFAM" id="SSF51569">
    <property type="entry name" value="Aldolase"/>
    <property type="match status" value="1"/>
</dbReference>
<dbReference type="PANTHER" id="PTHR10889:SF3">
    <property type="entry name" value="DEOXYRIBOSE-PHOSPHATE ALDOLASE"/>
    <property type="match status" value="1"/>
</dbReference>
<dbReference type="SMART" id="SM01133">
    <property type="entry name" value="DeoC"/>
    <property type="match status" value="1"/>
</dbReference>
<dbReference type="PANTHER" id="PTHR10889">
    <property type="entry name" value="DEOXYRIBOSE-PHOSPHATE ALDOLASE"/>
    <property type="match status" value="1"/>
</dbReference>
<sequence>MNLEADFLIAVGEINENAKDIETLKAEAVSLIDLTLLNENASSEALDALMKKANLYHVAAICVLPQHVKAMTELTGVKLATVVNFPTGNHSLAETLSETNQLLSNYPIQEIDYVFPYQNYLQGREQEALTHCQQVYTLCEQQKITLKVILETSAFPTLESIYDVSCKLIDNGCNFIKTSTGKTKQGATPSATFAILKAIEASDIHCGLKVSGGIKQPAQAFTYMCLAEHVLKSNVNKAWFRIGASSLLDELVNPPAH</sequence>
<gene>
    <name evidence="8" type="primary">deoC</name>
    <name evidence="8" type="ORF">Ljam_0616</name>
</gene>
<comment type="caution">
    <text evidence="8">The sequence shown here is derived from an EMBL/GenBank/DDBJ whole genome shotgun (WGS) entry which is preliminary data.</text>
</comment>
<dbReference type="PIRSF" id="PIRSF001357">
    <property type="entry name" value="DeoC"/>
    <property type="match status" value="1"/>
</dbReference>
<dbReference type="NCBIfam" id="TIGR00126">
    <property type="entry name" value="deoC"/>
    <property type="match status" value="1"/>
</dbReference>
<dbReference type="GO" id="GO:0016052">
    <property type="term" value="P:carbohydrate catabolic process"/>
    <property type="evidence" value="ECO:0007669"/>
    <property type="project" value="TreeGrafter"/>
</dbReference>
<dbReference type="EC" id="4.1.2.4" evidence="3 7"/>
<comment type="pathway">
    <text evidence="1">Carbohydrate degradation; 2-deoxy-D-ribose 1-phosphate degradation; D-glyceraldehyde 3-phosphate and acetaldehyde from 2-deoxy-alpha-D-ribose 1-phosphate: step 2/2.</text>
</comment>
<dbReference type="Proteomes" id="UP000054715">
    <property type="component" value="Unassembled WGS sequence"/>
</dbReference>
<accession>A0A0W0UU86</accession>
<evidence type="ECO:0000256" key="1">
    <source>
        <dbReference type="ARBA" id="ARBA00004816"/>
    </source>
</evidence>
<organism evidence="8 9">
    <name type="scientific">Legionella jamestowniensis</name>
    <dbReference type="NCBI Taxonomy" id="455"/>
    <lineage>
        <taxon>Bacteria</taxon>
        <taxon>Pseudomonadati</taxon>
        <taxon>Pseudomonadota</taxon>
        <taxon>Gammaproteobacteria</taxon>
        <taxon>Legionellales</taxon>
        <taxon>Legionellaceae</taxon>
        <taxon>Legionella</taxon>
    </lineage>
</organism>
<dbReference type="GO" id="GO:0004139">
    <property type="term" value="F:deoxyribose-phosphate aldolase activity"/>
    <property type="evidence" value="ECO:0007669"/>
    <property type="project" value="UniProtKB-UniRule"/>
</dbReference>
<protein>
    <recommendedName>
        <fullName evidence="3 7">Deoxyribose-phosphate aldolase</fullName>
        <ecNumber evidence="3 7">4.1.2.4</ecNumber>
    </recommendedName>
</protein>
<dbReference type="Pfam" id="PF01791">
    <property type="entry name" value="DeoC"/>
    <property type="match status" value="1"/>
</dbReference>
<evidence type="ECO:0000313" key="8">
    <source>
        <dbReference type="EMBL" id="KTD11422.1"/>
    </source>
</evidence>
<dbReference type="PATRIC" id="fig|455.5.peg.653"/>
<dbReference type="InterPro" id="IPR011343">
    <property type="entry name" value="DeoC"/>
</dbReference>
<name>A0A0W0UU86_9GAMM</name>
<proteinExistence type="inferred from homology"/>